<dbReference type="Proteomes" id="UP000308600">
    <property type="component" value="Unassembled WGS sequence"/>
</dbReference>
<protein>
    <submittedName>
        <fullName evidence="1">Mg transporter</fullName>
    </submittedName>
</protein>
<accession>A0ACD3AM76</accession>
<organism evidence="1 2">
    <name type="scientific">Pluteus cervinus</name>
    <dbReference type="NCBI Taxonomy" id="181527"/>
    <lineage>
        <taxon>Eukaryota</taxon>
        <taxon>Fungi</taxon>
        <taxon>Dikarya</taxon>
        <taxon>Basidiomycota</taxon>
        <taxon>Agaricomycotina</taxon>
        <taxon>Agaricomycetes</taxon>
        <taxon>Agaricomycetidae</taxon>
        <taxon>Agaricales</taxon>
        <taxon>Pluteineae</taxon>
        <taxon>Pluteaceae</taxon>
        <taxon>Pluteus</taxon>
    </lineage>
</organism>
<dbReference type="EMBL" id="ML208394">
    <property type="protein sequence ID" value="TFK66795.1"/>
    <property type="molecule type" value="Genomic_DNA"/>
</dbReference>
<keyword evidence="2" id="KW-1185">Reference proteome</keyword>
<name>A0ACD3AM76_9AGAR</name>
<evidence type="ECO:0000313" key="2">
    <source>
        <dbReference type="Proteomes" id="UP000308600"/>
    </source>
</evidence>
<gene>
    <name evidence="1" type="ORF">BDN72DRAFT_889017</name>
</gene>
<reference evidence="1 2" key="1">
    <citation type="journal article" date="2019" name="Nat. Ecol. Evol.">
        <title>Megaphylogeny resolves global patterns of mushroom evolution.</title>
        <authorList>
            <person name="Varga T."/>
            <person name="Krizsan K."/>
            <person name="Foldi C."/>
            <person name="Dima B."/>
            <person name="Sanchez-Garcia M."/>
            <person name="Sanchez-Ramirez S."/>
            <person name="Szollosi G.J."/>
            <person name="Szarkandi J.G."/>
            <person name="Papp V."/>
            <person name="Albert L."/>
            <person name="Andreopoulos W."/>
            <person name="Angelini C."/>
            <person name="Antonin V."/>
            <person name="Barry K.W."/>
            <person name="Bougher N.L."/>
            <person name="Buchanan P."/>
            <person name="Buyck B."/>
            <person name="Bense V."/>
            <person name="Catcheside P."/>
            <person name="Chovatia M."/>
            <person name="Cooper J."/>
            <person name="Damon W."/>
            <person name="Desjardin D."/>
            <person name="Finy P."/>
            <person name="Geml J."/>
            <person name="Haridas S."/>
            <person name="Hughes K."/>
            <person name="Justo A."/>
            <person name="Karasinski D."/>
            <person name="Kautmanova I."/>
            <person name="Kiss B."/>
            <person name="Kocsube S."/>
            <person name="Kotiranta H."/>
            <person name="LaButti K.M."/>
            <person name="Lechner B.E."/>
            <person name="Liimatainen K."/>
            <person name="Lipzen A."/>
            <person name="Lukacs Z."/>
            <person name="Mihaltcheva S."/>
            <person name="Morgado L.N."/>
            <person name="Niskanen T."/>
            <person name="Noordeloos M.E."/>
            <person name="Ohm R.A."/>
            <person name="Ortiz-Santana B."/>
            <person name="Ovrebo C."/>
            <person name="Racz N."/>
            <person name="Riley R."/>
            <person name="Savchenko A."/>
            <person name="Shiryaev A."/>
            <person name="Soop K."/>
            <person name="Spirin V."/>
            <person name="Szebenyi C."/>
            <person name="Tomsovsky M."/>
            <person name="Tulloss R.E."/>
            <person name="Uehling J."/>
            <person name="Grigoriev I.V."/>
            <person name="Vagvolgyi C."/>
            <person name="Papp T."/>
            <person name="Martin F.M."/>
            <person name="Miettinen O."/>
            <person name="Hibbett D.S."/>
            <person name="Nagy L.G."/>
        </authorList>
    </citation>
    <scope>NUCLEOTIDE SEQUENCE [LARGE SCALE GENOMIC DNA]</scope>
    <source>
        <strain evidence="1 2">NL-1719</strain>
    </source>
</reference>
<proteinExistence type="predicted"/>
<evidence type="ECO:0000313" key="1">
    <source>
        <dbReference type="EMBL" id="TFK66795.1"/>
    </source>
</evidence>
<sequence length="554" mass="59703">MPLYYPSPPASDAEDIELAHLRNECKTDDEEGPTKNDRHKWEHNHDTGSDDEDDFHSHTDEGNRALLGVQGKEREVHNVTWTSRVMDTWPHVKSMVIESAPILLLTTIGLLFTGKLLDELSQWRAMREVNQLIIIVPVVLNLKGNLEMNLSARLGTAANIGELDEPTHRWSLIRGNLVLLQVQATAVSFVAACMSLILGLMTPGNNEELVVAAQNATATLLSSNSTSSLARSSSWHLASHIARKPLPSLLTTPGPLRSGIDTFVIVTATAMLAACLSSCLLGSLMCSIIVLCRRWGYDPDNIAPPVASCLGDLLTLCLMGVASSVIIPYVETPLPLLIATVLLVSTSACLLSSFRNPDIRPLLSQGWAPLFGAMIISSGTGMVLDLFVSKYEDFAILAVVISGLPGSVGSIFVSRISTSLHAAALSASGAIAPPSSPTFTAPAPLSDKIVMLTLLIVTIPVEIIFLTTLELFGWLETPLLFVGLSLVFFCIAVFLSLLIGRFLTHTLWSWKRDPDMYALPLHSALMDLVGQGLLVICFEIASVLGAQVSLKPSS</sequence>